<dbReference type="Proteomes" id="UP000217696">
    <property type="component" value="Chromosome"/>
</dbReference>
<accession>A0A0U5B1W6</accession>
<sequence>MEKVLAGKKIATGASRKTEEWGALIEKQGGIPLVRSLQGTVFLAEEESKNELKNLITEGVDWAIFTTGMGLDALVRLAEECDLHAPFIRLLQQANVAARGYKTYAALKKLDIKPVAVDDDGTTRGLVRALESFDFTGQRVVIQLHGETAPALARFFAEKGASVTYLLPYRHIAPSAEAVEQVCQELSAEQIDAVCFTSAVQVRFLFEYARQAGRVDQTKHAFEQSSLAVAVGKLTAEALEEEGITRIVVPEIERMGAMVIELVRYYEALHIE</sequence>
<dbReference type="GO" id="GO:0006780">
    <property type="term" value="P:uroporphyrinogen III biosynthetic process"/>
    <property type="evidence" value="ECO:0007669"/>
    <property type="project" value="InterPro"/>
</dbReference>
<evidence type="ECO:0000313" key="1">
    <source>
        <dbReference type="EMBL" id="BAU28578.1"/>
    </source>
</evidence>
<dbReference type="CDD" id="cd06578">
    <property type="entry name" value="HemD"/>
    <property type="match status" value="1"/>
</dbReference>
<dbReference type="InterPro" id="IPR036108">
    <property type="entry name" value="4pyrrol_syn_uPrphyn_synt_sf"/>
</dbReference>
<dbReference type="NCBIfam" id="NF004584">
    <property type="entry name" value="PRK05928.2-1"/>
    <property type="match status" value="1"/>
</dbReference>
<name>A0A0U5B1W6_9BACL</name>
<dbReference type="OrthoDB" id="9775656at2"/>
<dbReference type="Gene3D" id="3.40.50.10090">
    <property type="match status" value="2"/>
</dbReference>
<dbReference type="EMBL" id="AP017312">
    <property type="protein sequence ID" value="BAU28578.1"/>
    <property type="molecule type" value="Genomic_DNA"/>
</dbReference>
<proteinExistence type="predicted"/>
<dbReference type="SUPFAM" id="SSF69618">
    <property type="entry name" value="HemD-like"/>
    <property type="match status" value="1"/>
</dbReference>
<dbReference type="Pfam" id="PF02602">
    <property type="entry name" value="HEM4"/>
    <property type="match status" value="1"/>
</dbReference>
<keyword evidence="2" id="KW-1185">Reference proteome</keyword>
<dbReference type="RefSeq" id="WP_096466323.1">
    <property type="nucleotide sequence ID" value="NZ_AP017312.1"/>
</dbReference>
<gene>
    <name evidence="1" type="ORF">CB4_02753</name>
</gene>
<evidence type="ECO:0000313" key="2">
    <source>
        <dbReference type="Proteomes" id="UP000217696"/>
    </source>
</evidence>
<dbReference type="InterPro" id="IPR003754">
    <property type="entry name" value="4pyrrol_synth_uPrphyn_synth"/>
</dbReference>
<dbReference type="PANTHER" id="PTHR40082:SF1">
    <property type="entry name" value="BLR5956 PROTEIN"/>
    <property type="match status" value="1"/>
</dbReference>
<reference evidence="1 2" key="1">
    <citation type="submission" date="2015-12" db="EMBL/GenBank/DDBJ databases">
        <title>Genome sequence of Aneurinibacillus soli.</title>
        <authorList>
            <person name="Lee J.S."/>
            <person name="Lee K.C."/>
            <person name="Kim K.K."/>
            <person name="Lee B.W."/>
        </authorList>
    </citation>
    <scope>NUCLEOTIDE SEQUENCE [LARGE SCALE GENOMIC DNA]</scope>
    <source>
        <strain evidence="1 2">CB4</strain>
    </source>
</reference>
<protein>
    <submittedName>
        <fullName evidence="1">Uroporphyrinogen-III synthase</fullName>
    </submittedName>
</protein>
<organism evidence="1 2">
    <name type="scientific">Aneurinibacillus soli</name>
    <dbReference type="NCBI Taxonomy" id="1500254"/>
    <lineage>
        <taxon>Bacteria</taxon>
        <taxon>Bacillati</taxon>
        <taxon>Bacillota</taxon>
        <taxon>Bacilli</taxon>
        <taxon>Bacillales</taxon>
        <taxon>Paenibacillaceae</taxon>
        <taxon>Aneurinibacillus group</taxon>
        <taxon>Aneurinibacillus</taxon>
    </lineage>
</organism>
<dbReference type="GO" id="GO:0004852">
    <property type="term" value="F:uroporphyrinogen-III synthase activity"/>
    <property type="evidence" value="ECO:0007669"/>
    <property type="project" value="InterPro"/>
</dbReference>
<dbReference type="InterPro" id="IPR039793">
    <property type="entry name" value="UROS/Hem4"/>
</dbReference>
<dbReference type="KEGG" id="asoc:CB4_02753"/>
<dbReference type="PANTHER" id="PTHR40082">
    <property type="entry name" value="BLR5956 PROTEIN"/>
    <property type="match status" value="1"/>
</dbReference>
<dbReference type="AlphaFoldDB" id="A0A0U5B1W6"/>